<comment type="caution">
    <text evidence="9">The sequence shown here is derived from an EMBL/GenBank/DDBJ whole genome shotgun (WGS) entry which is preliminary data.</text>
</comment>
<keyword evidence="2 5" id="KW-0396">Initiation factor</keyword>
<dbReference type="Proteomes" id="UP001527925">
    <property type="component" value="Unassembled WGS sequence"/>
</dbReference>
<evidence type="ECO:0000256" key="4">
    <source>
        <dbReference type="ARBA" id="ARBA00022917"/>
    </source>
</evidence>
<name>A0ABR4NKD9_9FUNG</name>
<dbReference type="SUPFAM" id="SSF54928">
    <property type="entry name" value="RNA-binding domain, RBD"/>
    <property type="match status" value="1"/>
</dbReference>
<dbReference type="InterPro" id="IPR035979">
    <property type="entry name" value="RBD_domain_sf"/>
</dbReference>
<dbReference type="InterPro" id="IPR000504">
    <property type="entry name" value="RRM_dom"/>
</dbReference>
<sequence length="728" mass="79889">MSIYLQVKRNVEAPASEYKAPPDTGFEAAWVRAFVGEQPPAMGSELRERFFPQLGTPDPDEPPAPGAVARRTVFLAHGSYGAVPTPVLETACGWMRKIEHNPVHFYYDLLFPYLVRSLRESAELVGALPTNVVLVTNVEFGIAAVLRSLELLPGDRLLALDFNYEAVLYALEEVAARTGAVIVRVPTTMPITQESIVRDVAAALDAPAAGKGPIKLAVFEHITSPTGQVDLDLEALGADYYVTNPHKWLCNARGCALLYVSRQHHARVHPVITTWGTNKGMHAEFVWQGTADYSTQISLAMAVRFFRWLGTSAVTRRNRDLALRAGDLLARVWGTHTLSSDPAMTASMAVVRVPDVYVDPAAPAGNAAGCADDTCSFSNLHDELLARHGVEVPVFVIHGQRYVRVSVHFYNDMDDVAHLARAMLAAQRYPPTHEAYDRLRNAFEPHDTSNKSGGDWGDAVDTPDNEPTLPPSTRTVEPDGTTVVTTYSFSEKNEIIKNVKRIRKKLVKTAVNHAVAERKKWKKFGESAGLPAGPDTNSTSLGEVVFLKLSWNTREQAKAAESEAKTPALAGNTNIMCRICKGEHWTTKCPYKDTYKPINEIKDASDLAKEDKAAGAGPSKYVAPGARSRAAGGPDLGTSMRTERRDDANTIRISNLSEDTTEDDVRALVSKFGSTSRVFVAWDRDLGVCKGFAFVGFYDKSAAERAIEKLNGYGYDNLILRVEWSKRD</sequence>
<reference evidence="9 10" key="1">
    <citation type="submission" date="2023-09" db="EMBL/GenBank/DDBJ databases">
        <title>Pangenome analysis of Batrachochytrium dendrobatidis and related Chytrids.</title>
        <authorList>
            <person name="Yacoub M.N."/>
            <person name="Stajich J.E."/>
            <person name="James T.Y."/>
        </authorList>
    </citation>
    <scope>NUCLEOTIDE SEQUENCE [LARGE SCALE GENOMIC DNA]</scope>
    <source>
        <strain evidence="9 10">JEL0888</strain>
    </source>
</reference>
<evidence type="ECO:0000256" key="5">
    <source>
        <dbReference type="HAMAP-Rule" id="MF_03006"/>
    </source>
</evidence>
<protein>
    <recommendedName>
        <fullName evidence="5">Eukaryotic translation initiation factor 3 subunit G</fullName>
        <shortName evidence="5">eIF3g</shortName>
    </recommendedName>
    <alternativeName>
        <fullName evidence="5">Eukaryotic translation initiation factor 3 RNA-binding subunit</fullName>
        <shortName evidence="5">eIF-3 RNA-binding subunit</shortName>
    </alternativeName>
    <alternativeName>
        <fullName evidence="5">Translation initiation factor eIF3 p33 subunit homolog</fullName>
        <shortName evidence="5">eIF3 p33 homolog</shortName>
    </alternativeName>
</protein>
<dbReference type="PANTHER" id="PTHR43092">
    <property type="entry name" value="L-CYSTEINE DESULFHYDRASE"/>
    <property type="match status" value="1"/>
</dbReference>
<keyword evidence="4 5" id="KW-0648">Protein biosynthesis</keyword>
<dbReference type="InterPro" id="IPR017334">
    <property type="entry name" value="eIF3_g"/>
</dbReference>
<evidence type="ECO:0000256" key="6">
    <source>
        <dbReference type="PROSITE-ProRule" id="PRU00176"/>
    </source>
</evidence>
<dbReference type="InterPro" id="IPR024675">
    <property type="entry name" value="eIF3g_N"/>
</dbReference>
<dbReference type="Pfam" id="PF00076">
    <property type="entry name" value="RRM_1"/>
    <property type="match status" value="1"/>
</dbReference>
<evidence type="ECO:0000256" key="1">
    <source>
        <dbReference type="ARBA" id="ARBA00022490"/>
    </source>
</evidence>
<comment type="subunit">
    <text evidence="5">Component of the eukaryotic translation initiation factor 3 (eIF-3) complex.</text>
</comment>
<comment type="subcellular location">
    <subcellularLocation>
        <location evidence="5">Cytoplasm</location>
    </subcellularLocation>
</comment>
<dbReference type="HAMAP" id="MF_03006">
    <property type="entry name" value="eIF3g"/>
    <property type="match status" value="1"/>
</dbReference>
<dbReference type="InterPro" id="IPR015422">
    <property type="entry name" value="PyrdxlP-dep_Trfase_small"/>
</dbReference>
<evidence type="ECO:0000259" key="8">
    <source>
        <dbReference type="PROSITE" id="PS50102"/>
    </source>
</evidence>
<proteinExistence type="inferred from homology"/>
<dbReference type="EMBL" id="JADGIZ020000002">
    <property type="protein sequence ID" value="KAL2919894.1"/>
    <property type="molecule type" value="Genomic_DNA"/>
</dbReference>
<dbReference type="CDD" id="cd12933">
    <property type="entry name" value="eIF3G"/>
    <property type="match status" value="1"/>
</dbReference>
<comment type="similarity">
    <text evidence="5">Belongs to the eIF-3 subunit G family.</text>
</comment>
<keyword evidence="6" id="KW-0694">RNA-binding</keyword>
<keyword evidence="3" id="KW-0663">Pyridoxal phosphate</keyword>
<dbReference type="InterPro" id="IPR012677">
    <property type="entry name" value="Nucleotide-bd_a/b_plait_sf"/>
</dbReference>
<dbReference type="SMART" id="SM00360">
    <property type="entry name" value="RRM"/>
    <property type="match status" value="1"/>
</dbReference>
<feature type="domain" description="RRM" evidence="8">
    <location>
        <begin position="649"/>
        <end position="727"/>
    </location>
</feature>
<dbReference type="Pfam" id="PF00266">
    <property type="entry name" value="Aminotran_5"/>
    <property type="match status" value="1"/>
</dbReference>
<evidence type="ECO:0000313" key="9">
    <source>
        <dbReference type="EMBL" id="KAL2919894.1"/>
    </source>
</evidence>
<dbReference type="PANTHER" id="PTHR43092:SF2">
    <property type="entry name" value="HERCYNYLCYSTEINE SULFOXIDE LYASE"/>
    <property type="match status" value="1"/>
</dbReference>
<evidence type="ECO:0000313" key="10">
    <source>
        <dbReference type="Proteomes" id="UP001527925"/>
    </source>
</evidence>
<dbReference type="Gene3D" id="3.40.640.10">
    <property type="entry name" value="Type I PLP-dependent aspartate aminotransferase-like (Major domain)"/>
    <property type="match status" value="2"/>
</dbReference>
<feature type="region of interest" description="Disordered" evidence="7">
    <location>
        <begin position="444"/>
        <end position="479"/>
    </location>
</feature>
<dbReference type="PROSITE" id="PS50102">
    <property type="entry name" value="RRM"/>
    <property type="match status" value="1"/>
</dbReference>
<organism evidence="9 10">
    <name type="scientific">Polyrhizophydium stewartii</name>
    <dbReference type="NCBI Taxonomy" id="2732419"/>
    <lineage>
        <taxon>Eukaryota</taxon>
        <taxon>Fungi</taxon>
        <taxon>Fungi incertae sedis</taxon>
        <taxon>Chytridiomycota</taxon>
        <taxon>Chytridiomycota incertae sedis</taxon>
        <taxon>Chytridiomycetes</taxon>
        <taxon>Rhizophydiales</taxon>
        <taxon>Rhizophydiales incertae sedis</taxon>
        <taxon>Polyrhizophydium</taxon>
    </lineage>
</organism>
<keyword evidence="10" id="KW-1185">Reference proteome</keyword>
<feature type="region of interest" description="Disordered" evidence="7">
    <location>
        <begin position="615"/>
        <end position="644"/>
    </location>
</feature>
<accession>A0ABR4NKD9</accession>
<dbReference type="Pfam" id="PF12353">
    <property type="entry name" value="eIF3g"/>
    <property type="match status" value="1"/>
</dbReference>
<evidence type="ECO:0000256" key="3">
    <source>
        <dbReference type="ARBA" id="ARBA00022898"/>
    </source>
</evidence>
<dbReference type="InterPro" id="IPR000192">
    <property type="entry name" value="Aminotrans_V_dom"/>
</dbReference>
<gene>
    <name evidence="5" type="primary">TIF35</name>
    <name evidence="9" type="ORF">HK105_200811</name>
</gene>
<comment type="function">
    <text evidence="5">RNA-binding component of the eukaryotic translation initiation factor 3 (eIF-3) complex, which is involved in protein synthesis of a specialized repertoire of mRNAs and, together with other initiation factors, stimulates binding of mRNA and methionyl-tRNAi to the 40S ribosome. The eIF-3 complex specifically targets and initiates translation of a subset of mRNAs involved in cell proliferation. This subunit can bind 18S rRNA.</text>
</comment>
<keyword evidence="1 5" id="KW-0963">Cytoplasm</keyword>
<dbReference type="InterPro" id="IPR015424">
    <property type="entry name" value="PyrdxlP-dep_Trfase"/>
</dbReference>
<dbReference type="InterPro" id="IPR015421">
    <property type="entry name" value="PyrdxlP-dep_Trfase_major"/>
</dbReference>
<feature type="compositionally biased region" description="Low complexity" evidence="7">
    <location>
        <begin position="623"/>
        <end position="633"/>
    </location>
</feature>
<evidence type="ECO:0000256" key="7">
    <source>
        <dbReference type="SAM" id="MobiDB-lite"/>
    </source>
</evidence>
<dbReference type="InterPro" id="IPR034240">
    <property type="entry name" value="eIF3G_RRM"/>
</dbReference>
<dbReference type="Gene3D" id="3.30.70.330">
    <property type="match status" value="1"/>
</dbReference>
<evidence type="ECO:0000256" key="2">
    <source>
        <dbReference type="ARBA" id="ARBA00022540"/>
    </source>
</evidence>
<dbReference type="SUPFAM" id="SSF53383">
    <property type="entry name" value="PLP-dependent transferases"/>
    <property type="match status" value="1"/>
</dbReference>
<dbReference type="CDD" id="cd12408">
    <property type="entry name" value="RRM_eIF3G_like"/>
    <property type="match status" value="1"/>
</dbReference>
<dbReference type="Gene3D" id="3.90.1150.10">
    <property type="entry name" value="Aspartate Aminotransferase, domain 1"/>
    <property type="match status" value="2"/>
</dbReference>